<keyword evidence="9 12" id="KW-1133">Transmembrane helix</keyword>
<evidence type="ECO:0000256" key="4">
    <source>
        <dbReference type="ARBA" id="ARBA00022475"/>
    </source>
</evidence>
<evidence type="ECO:0000256" key="3">
    <source>
        <dbReference type="ARBA" id="ARBA00004613"/>
    </source>
</evidence>
<keyword evidence="7 12" id="KW-0812">Transmembrane</keyword>
<keyword evidence="4" id="KW-1003">Cell membrane</keyword>
<accession>A0ABP7LN68</accession>
<evidence type="ECO:0000256" key="1">
    <source>
        <dbReference type="ARBA" id="ARBA00003145"/>
    </source>
</evidence>
<dbReference type="NCBIfam" id="TIGR04265">
    <property type="entry name" value="bac_cardiolipin"/>
    <property type="match status" value="1"/>
</dbReference>
<feature type="transmembrane region" description="Helical" evidence="12">
    <location>
        <begin position="36"/>
        <end position="56"/>
    </location>
</feature>
<organism evidence="14 15">
    <name type="scientific">Sphingomonas limnosediminicola</name>
    <dbReference type="NCBI Taxonomy" id="940133"/>
    <lineage>
        <taxon>Bacteria</taxon>
        <taxon>Pseudomonadati</taxon>
        <taxon>Pseudomonadota</taxon>
        <taxon>Alphaproteobacteria</taxon>
        <taxon>Sphingomonadales</taxon>
        <taxon>Sphingomonadaceae</taxon>
        <taxon>Sphingomonas</taxon>
    </lineage>
</organism>
<keyword evidence="8" id="KW-0677">Repeat</keyword>
<dbReference type="InterPro" id="IPR001736">
    <property type="entry name" value="PLipase_D/transphosphatidylase"/>
</dbReference>
<evidence type="ECO:0000313" key="15">
    <source>
        <dbReference type="Proteomes" id="UP001500827"/>
    </source>
</evidence>
<dbReference type="RefSeq" id="WP_344699910.1">
    <property type="nucleotide sequence ID" value="NZ_BAABBM010000001.1"/>
</dbReference>
<dbReference type="SUPFAM" id="SSF56024">
    <property type="entry name" value="Phospholipase D/nuclease"/>
    <property type="match status" value="2"/>
</dbReference>
<evidence type="ECO:0000256" key="8">
    <source>
        <dbReference type="ARBA" id="ARBA00022737"/>
    </source>
</evidence>
<evidence type="ECO:0000259" key="13">
    <source>
        <dbReference type="PROSITE" id="PS50035"/>
    </source>
</evidence>
<evidence type="ECO:0000313" key="14">
    <source>
        <dbReference type="EMBL" id="GAA3904367.1"/>
    </source>
</evidence>
<comment type="function">
    <text evidence="1">Could be a virulence factor.</text>
</comment>
<reference evidence="15" key="1">
    <citation type="journal article" date="2019" name="Int. J. Syst. Evol. Microbiol.">
        <title>The Global Catalogue of Microorganisms (GCM) 10K type strain sequencing project: providing services to taxonomists for standard genome sequencing and annotation.</title>
        <authorList>
            <consortium name="The Broad Institute Genomics Platform"/>
            <consortium name="The Broad Institute Genome Sequencing Center for Infectious Disease"/>
            <person name="Wu L."/>
            <person name="Ma J."/>
        </authorList>
    </citation>
    <scope>NUCLEOTIDE SEQUENCE [LARGE SCALE GENOMIC DNA]</scope>
    <source>
        <strain evidence="15">JCM 17543</strain>
    </source>
</reference>
<gene>
    <name evidence="14" type="primary">cls</name>
    <name evidence="14" type="ORF">GCM10022276_23740</name>
</gene>
<evidence type="ECO:0000256" key="9">
    <source>
        <dbReference type="ARBA" id="ARBA00022989"/>
    </source>
</evidence>
<dbReference type="SMART" id="SM00155">
    <property type="entry name" value="PLDc"/>
    <property type="match status" value="2"/>
</dbReference>
<evidence type="ECO:0000256" key="11">
    <source>
        <dbReference type="NCBIfam" id="TIGR04265"/>
    </source>
</evidence>
<comment type="caution">
    <text evidence="14">The sequence shown here is derived from an EMBL/GenBank/DDBJ whole genome shotgun (WGS) entry which is preliminary data.</text>
</comment>
<evidence type="ECO:0000256" key="7">
    <source>
        <dbReference type="ARBA" id="ARBA00022692"/>
    </source>
</evidence>
<keyword evidence="15" id="KW-1185">Reference proteome</keyword>
<dbReference type="Pfam" id="PF13091">
    <property type="entry name" value="PLDc_2"/>
    <property type="match status" value="2"/>
</dbReference>
<comment type="subcellular location">
    <subcellularLocation>
        <location evidence="2">Cell membrane</location>
    </subcellularLocation>
    <subcellularLocation>
        <location evidence="3">Secreted</location>
    </subcellularLocation>
</comment>
<keyword evidence="6" id="KW-0808">Transferase</keyword>
<dbReference type="PANTHER" id="PTHR21248">
    <property type="entry name" value="CARDIOLIPIN SYNTHASE"/>
    <property type="match status" value="1"/>
</dbReference>
<evidence type="ECO:0000256" key="2">
    <source>
        <dbReference type="ARBA" id="ARBA00004236"/>
    </source>
</evidence>
<dbReference type="InterPro" id="IPR025202">
    <property type="entry name" value="PLD-like_dom"/>
</dbReference>
<dbReference type="PANTHER" id="PTHR21248:SF22">
    <property type="entry name" value="PHOSPHOLIPASE D"/>
    <property type="match status" value="1"/>
</dbReference>
<dbReference type="Gene3D" id="3.30.870.10">
    <property type="entry name" value="Endonuclease Chain A"/>
    <property type="match status" value="2"/>
</dbReference>
<feature type="domain" description="PLD phosphodiesterase" evidence="13">
    <location>
        <begin position="379"/>
        <end position="406"/>
    </location>
</feature>
<evidence type="ECO:0000256" key="6">
    <source>
        <dbReference type="ARBA" id="ARBA00022679"/>
    </source>
</evidence>
<keyword evidence="5" id="KW-0964">Secreted</keyword>
<dbReference type="PROSITE" id="PS50035">
    <property type="entry name" value="PLD"/>
    <property type="match status" value="2"/>
</dbReference>
<protein>
    <recommendedName>
        <fullName evidence="11">Cardiolipin synthase</fullName>
        <ecNumber evidence="11">2.7.8.-</ecNumber>
    </recommendedName>
</protein>
<evidence type="ECO:0000256" key="12">
    <source>
        <dbReference type="SAM" id="Phobius"/>
    </source>
</evidence>
<feature type="domain" description="PLD phosphodiesterase" evidence="13">
    <location>
        <begin position="208"/>
        <end position="235"/>
    </location>
</feature>
<proteinExistence type="predicted"/>
<name>A0ABP7LN68_9SPHN</name>
<dbReference type="CDD" id="cd09158">
    <property type="entry name" value="PLDc_EcCLS_like_2"/>
    <property type="match status" value="1"/>
</dbReference>
<keyword evidence="10 12" id="KW-0472">Membrane</keyword>
<dbReference type="EC" id="2.7.8.-" evidence="11"/>
<dbReference type="Proteomes" id="UP001500827">
    <property type="component" value="Unassembled WGS sequence"/>
</dbReference>
<dbReference type="EMBL" id="BAABBM010000001">
    <property type="protein sequence ID" value="GAA3904367.1"/>
    <property type="molecule type" value="Genomic_DNA"/>
</dbReference>
<feature type="transmembrane region" description="Helical" evidence="12">
    <location>
        <begin position="6"/>
        <end position="29"/>
    </location>
</feature>
<evidence type="ECO:0000256" key="5">
    <source>
        <dbReference type="ARBA" id="ARBA00022525"/>
    </source>
</evidence>
<evidence type="ECO:0000256" key="10">
    <source>
        <dbReference type="ARBA" id="ARBA00023136"/>
    </source>
</evidence>
<sequence>MDLPALTWGMLLDIAEWVIRAGALVVIPFRRKFTAAAWLLLIFFLPIPGLLLFLMIGQPRFPKGRIERFELLRPAFDRVTKALSASKPDQPSAVAAFCEKLGLFPATAGNQVELLDDYDAALGRLVADIDAAKERVFILVYIFADDKTGCSVIDALRRAVARGVDCRVLIDPIGSIHWVRGTIDKLCAVGVNTRRTLPLRLLRGRTRRDMRNHRKLFIVDGQIGYAGSQNIVDKNFRPGVTNRELIARCTGPVVTAMEAVFLGDWFLETGTQPPDGIQLPAPSGDAVLQLLPSGPEYPLEGFETLLVWQLHQAEKRAIIATPYFIPDQDVIAAFRTAAARGVEVDLVLSKVVDHPIVNLAQRSYYEALLHAGVRIHLFDDYLLHAKNVSIDGKLAIVGSSNVDLRSFQLNEEVSLLLYDTKSVADLEAIQRRYIETSIALKLDEWVRRGHPVQVLENLARLVSPLL</sequence>
<dbReference type="InterPro" id="IPR022924">
    <property type="entry name" value="Cardiolipin_synthase"/>
</dbReference>